<feature type="transmembrane region" description="Helical" evidence="1">
    <location>
        <begin position="45"/>
        <end position="67"/>
    </location>
</feature>
<dbReference type="NCBIfam" id="TIGR01451">
    <property type="entry name" value="B_ant_repeat"/>
    <property type="match status" value="1"/>
</dbReference>
<evidence type="ECO:0000313" key="2">
    <source>
        <dbReference type="EMBL" id="OGH78699.1"/>
    </source>
</evidence>
<sequence length="583" mass="64345">MSRSKSKKITVSEPRKIEENLRKIYENSDGSMPDMKTFDRSNGIWFWRLLTCFFVFCGLGILGWVVWRYATPNLVYNDQISVSVEAPSIIASGDTITYTVRYRNAEALPIAHASLSFQYPRGFVFVSSSPTVLGERSTIVLGSIPAGSGGTVILSGRLLVDQFATSTLTAVLSYTPGNFNSVFEKVANFQTVASIPAATIIWNQPTVFNANVPTTLSFTVQPIYPFTEPVIVALQPDQSFFAQEINPKPDEPDLFRWTLPKLTTMTTFTIHGLFSGGNINPNFVTKVLHKKFVYSQTETNFTLTSSTISASATMFGNAEQVTIRPGQKLPIQISFQNSSDTIYPNLTAVLYIEAPSYQKKSILDWQNLIDHNNGAVKGEQINEFVRRGTIFWGNEPNSQLNDFSNGGKSIFNISLPIKDGDNTSLVNFSTSTVTVWGEIRSNGEVLATTNPVVVKILSDLSLKASVSSDLDLSNFSFLLTNSFHDLKNVTVSTTLLGNVSWDEQKLNVPAGNVVFSEERNEVVWTIKEMPTSLDLLAMEFGLIFNKSDSNSNQKNYTGPISVKATDAETNDLISFTVDPIAVE</sequence>
<keyword evidence="1" id="KW-1133">Transmembrane helix</keyword>
<dbReference type="AlphaFoldDB" id="A0A1F6N446"/>
<evidence type="ECO:0000256" key="1">
    <source>
        <dbReference type="SAM" id="Phobius"/>
    </source>
</evidence>
<protein>
    <recommendedName>
        <fullName evidence="4">DUF11 domain-containing protein</fullName>
    </recommendedName>
</protein>
<dbReference type="EMBL" id="MFQH01000003">
    <property type="protein sequence ID" value="OGH78699.1"/>
    <property type="molecule type" value="Genomic_DNA"/>
</dbReference>
<dbReference type="Proteomes" id="UP000177040">
    <property type="component" value="Unassembled WGS sequence"/>
</dbReference>
<reference evidence="2 3" key="1">
    <citation type="journal article" date="2016" name="Nat. Commun.">
        <title>Thousands of microbial genomes shed light on interconnected biogeochemical processes in an aquifer system.</title>
        <authorList>
            <person name="Anantharaman K."/>
            <person name="Brown C.T."/>
            <person name="Hug L.A."/>
            <person name="Sharon I."/>
            <person name="Castelle C.J."/>
            <person name="Probst A.J."/>
            <person name="Thomas B.C."/>
            <person name="Singh A."/>
            <person name="Wilkins M.J."/>
            <person name="Karaoz U."/>
            <person name="Brodie E.L."/>
            <person name="Williams K.H."/>
            <person name="Hubbard S.S."/>
            <person name="Banfield J.F."/>
        </authorList>
    </citation>
    <scope>NUCLEOTIDE SEQUENCE [LARGE SCALE GENOMIC DNA]</scope>
</reference>
<evidence type="ECO:0000313" key="3">
    <source>
        <dbReference type="Proteomes" id="UP000177040"/>
    </source>
</evidence>
<gene>
    <name evidence="2" type="ORF">A2983_04335</name>
</gene>
<name>A0A1F6N446_9BACT</name>
<accession>A0A1F6N446</accession>
<keyword evidence="1" id="KW-0812">Transmembrane</keyword>
<evidence type="ECO:0008006" key="4">
    <source>
        <dbReference type="Google" id="ProtNLM"/>
    </source>
</evidence>
<comment type="caution">
    <text evidence="2">The sequence shown here is derived from an EMBL/GenBank/DDBJ whole genome shotgun (WGS) entry which is preliminary data.</text>
</comment>
<dbReference type="InterPro" id="IPR047589">
    <property type="entry name" value="DUF11_rpt"/>
</dbReference>
<keyword evidence="1" id="KW-0472">Membrane</keyword>
<organism evidence="2 3">
    <name type="scientific">Candidatus Magasanikbacteria bacterium RIFCSPLOWO2_01_FULL_40_15</name>
    <dbReference type="NCBI Taxonomy" id="1798686"/>
    <lineage>
        <taxon>Bacteria</taxon>
        <taxon>Candidatus Magasanikiibacteriota</taxon>
    </lineage>
</organism>
<proteinExistence type="predicted"/>